<proteinExistence type="predicted"/>
<dbReference type="KEGG" id="cmet:K6K41_20435"/>
<gene>
    <name evidence="4" type="ORF">K6K41_20435</name>
</gene>
<accession>A0A9E6RK73</accession>
<name>A0A9E6RK73_9HYPH</name>
<evidence type="ECO:0000313" key="5">
    <source>
        <dbReference type="Proteomes" id="UP000825701"/>
    </source>
</evidence>
<dbReference type="SUPFAM" id="SSF56935">
    <property type="entry name" value="Porins"/>
    <property type="match status" value="1"/>
</dbReference>
<dbReference type="EMBL" id="CP081869">
    <property type="protein sequence ID" value="QZO02557.1"/>
    <property type="molecule type" value="Genomic_DNA"/>
</dbReference>
<comment type="subcellular location">
    <subcellularLocation>
        <location evidence="1">Cell outer membrane</location>
    </subcellularLocation>
</comment>
<evidence type="ECO:0000256" key="3">
    <source>
        <dbReference type="ARBA" id="ARBA00023237"/>
    </source>
</evidence>
<dbReference type="InterPro" id="IPR036942">
    <property type="entry name" value="Beta-barrel_TonB_sf"/>
</dbReference>
<dbReference type="AlphaFoldDB" id="A0A9E6RK73"/>
<protein>
    <submittedName>
        <fullName evidence="4">TonB-dependent receptor</fullName>
    </submittedName>
</protein>
<dbReference type="GO" id="GO:0009279">
    <property type="term" value="C:cell outer membrane"/>
    <property type="evidence" value="ECO:0007669"/>
    <property type="project" value="UniProtKB-SubCell"/>
</dbReference>
<keyword evidence="4" id="KW-0675">Receptor</keyword>
<dbReference type="Gene3D" id="2.40.170.20">
    <property type="entry name" value="TonB-dependent receptor, beta-barrel domain"/>
    <property type="match status" value="1"/>
</dbReference>
<evidence type="ECO:0000313" key="4">
    <source>
        <dbReference type="EMBL" id="QZO02557.1"/>
    </source>
</evidence>
<organism evidence="4 5">
    <name type="scientific">Chenggangzhangella methanolivorans</name>
    <dbReference type="NCBI Taxonomy" id="1437009"/>
    <lineage>
        <taxon>Bacteria</taxon>
        <taxon>Pseudomonadati</taxon>
        <taxon>Pseudomonadota</taxon>
        <taxon>Alphaproteobacteria</taxon>
        <taxon>Hyphomicrobiales</taxon>
        <taxon>Methylopilaceae</taxon>
        <taxon>Chenggangzhangella</taxon>
    </lineage>
</organism>
<keyword evidence="5" id="KW-1185">Reference proteome</keyword>
<reference evidence="4" key="1">
    <citation type="submission" date="2021-08" db="EMBL/GenBank/DDBJ databases">
        <authorList>
            <person name="Zhang H."/>
            <person name="Xu M."/>
            <person name="Yu Z."/>
            <person name="Yang L."/>
            <person name="Cai Y."/>
        </authorList>
    </citation>
    <scope>NUCLEOTIDE SEQUENCE</scope>
    <source>
        <strain evidence="4">CHL1</strain>
    </source>
</reference>
<evidence type="ECO:0000256" key="2">
    <source>
        <dbReference type="ARBA" id="ARBA00023136"/>
    </source>
</evidence>
<keyword evidence="2" id="KW-0472">Membrane</keyword>
<keyword evidence="3" id="KW-0998">Cell outer membrane</keyword>
<evidence type="ECO:0000256" key="1">
    <source>
        <dbReference type="ARBA" id="ARBA00004442"/>
    </source>
</evidence>
<sequence length="174" mass="19784">MTRGLEFEGNLAFGDRADLHLAGTLQDGRYVKGTYYFFGGTDARVVDGKLRVLRNPDFSANARLNVHFLEGALTTFAELRYVGRVYHAQFAREKQAYEEPLTTIDLGSHYRFENGLKISGGVTDIFNRGPKQRFSGLLLHQDPTTSEPKYWDLRPNVYYPQQGRTVYATATMTF</sequence>
<dbReference type="Proteomes" id="UP000825701">
    <property type="component" value="Chromosome"/>
</dbReference>
<dbReference type="RefSeq" id="WP_261402210.1">
    <property type="nucleotide sequence ID" value="NZ_CP081869.1"/>
</dbReference>